<dbReference type="Proteomes" id="UP000078561">
    <property type="component" value="Unassembled WGS sequence"/>
</dbReference>
<name>A0A168PVC2_ABSGL</name>
<dbReference type="AlphaFoldDB" id="A0A168PVC2"/>
<evidence type="ECO:0000313" key="1">
    <source>
        <dbReference type="EMBL" id="SAM03046.1"/>
    </source>
</evidence>
<dbReference type="EMBL" id="LT554031">
    <property type="protein sequence ID" value="SAM03046.1"/>
    <property type="molecule type" value="Genomic_DNA"/>
</dbReference>
<proteinExistence type="predicted"/>
<reference evidence="1" key="1">
    <citation type="submission" date="2016-04" db="EMBL/GenBank/DDBJ databases">
        <authorList>
            <person name="Evans L.H."/>
            <person name="Alamgir A."/>
            <person name="Owens N."/>
            <person name="Weber N.D."/>
            <person name="Virtaneva K."/>
            <person name="Barbian K."/>
            <person name="Babar A."/>
            <person name="Rosenke K."/>
        </authorList>
    </citation>
    <scope>NUCLEOTIDE SEQUENCE [LARGE SCALE GENOMIC DNA]</scope>
    <source>
        <strain evidence="1">CBS 101.48</strain>
    </source>
</reference>
<dbReference type="OrthoDB" id="2280262at2759"/>
<organism evidence="1">
    <name type="scientific">Absidia glauca</name>
    <name type="common">Pin mould</name>
    <dbReference type="NCBI Taxonomy" id="4829"/>
    <lineage>
        <taxon>Eukaryota</taxon>
        <taxon>Fungi</taxon>
        <taxon>Fungi incertae sedis</taxon>
        <taxon>Mucoromycota</taxon>
        <taxon>Mucoromycotina</taxon>
        <taxon>Mucoromycetes</taxon>
        <taxon>Mucorales</taxon>
        <taxon>Cunninghamellaceae</taxon>
        <taxon>Absidia</taxon>
    </lineage>
</organism>
<gene>
    <name evidence="1" type="primary">ABSGL_08863.1 scaffold 10450</name>
</gene>
<sequence length="79" mass="9042">MSGIPFDEEDVITEKLIASLAHYGKVCQIKFYRQHGVFEGKASVLLDINEGKEEHLEPLQRMLYLGEWEIFVPVSYKGA</sequence>
<evidence type="ECO:0000313" key="2">
    <source>
        <dbReference type="Proteomes" id="UP000078561"/>
    </source>
</evidence>
<protein>
    <submittedName>
        <fullName evidence="1">Uncharacterized protein</fullName>
    </submittedName>
</protein>
<keyword evidence="2" id="KW-1185">Reference proteome</keyword>
<dbReference type="InParanoid" id="A0A168PVC2"/>
<accession>A0A168PVC2</accession>